<organism evidence="2 3">
    <name type="scientific">Temnothorax longispinosus</name>
    <dbReference type="NCBI Taxonomy" id="300112"/>
    <lineage>
        <taxon>Eukaryota</taxon>
        <taxon>Metazoa</taxon>
        <taxon>Ecdysozoa</taxon>
        <taxon>Arthropoda</taxon>
        <taxon>Hexapoda</taxon>
        <taxon>Insecta</taxon>
        <taxon>Pterygota</taxon>
        <taxon>Neoptera</taxon>
        <taxon>Endopterygota</taxon>
        <taxon>Hymenoptera</taxon>
        <taxon>Apocrita</taxon>
        <taxon>Aculeata</taxon>
        <taxon>Formicoidea</taxon>
        <taxon>Formicidae</taxon>
        <taxon>Myrmicinae</taxon>
        <taxon>Temnothorax</taxon>
    </lineage>
</organism>
<proteinExistence type="predicted"/>
<comment type="caution">
    <text evidence="2">The sequence shown here is derived from an EMBL/GenBank/DDBJ whole genome shotgun (WGS) entry which is preliminary data.</text>
</comment>
<dbReference type="AlphaFoldDB" id="A0A4S2JDG7"/>
<accession>A0A4S2JDG7</accession>
<gene>
    <name evidence="2" type="ORF">DBV15_07016</name>
</gene>
<dbReference type="Proteomes" id="UP000310200">
    <property type="component" value="Unassembled WGS sequence"/>
</dbReference>
<sequence length="160" mass="17655">MLNARQEHAICKGPPARDDDDANGEWRVAGGDGYGRMVVVPTFAFNKALRTAAMDLPQCAQAQIVLGGGMSRSFCFASAKRENQTDIEVKACRPLFTNWVRTDVHFYQIAFHISRGDQPLPVFSTNGATWSAGPFYPILWIASENRIRPVCVQDSSSLCT</sequence>
<reference evidence="2 3" key="1">
    <citation type="journal article" date="2019" name="Philos. Trans. R. Soc. Lond., B, Biol. Sci.">
        <title>Ant behaviour and brain gene expression of defending hosts depend on the ecological success of the intruding social parasite.</title>
        <authorList>
            <person name="Kaur R."/>
            <person name="Stoldt M."/>
            <person name="Jongepier E."/>
            <person name="Feldmeyer B."/>
            <person name="Menzel F."/>
            <person name="Bornberg-Bauer E."/>
            <person name="Foitzik S."/>
        </authorList>
    </citation>
    <scope>NUCLEOTIDE SEQUENCE [LARGE SCALE GENOMIC DNA]</scope>
    <source>
        <tissue evidence="2">Whole body</tissue>
    </source>
</reference>
<feature type="compositionally biased region" description="Basic and acidic residues" evidence="1">
    <location>
        <begin position="1"/>
        <end position="10"/>
    </location>
</feature>
<keyword evidence="3" id="KW-1185">Reference proteome</keyword>
<feature type="region of interest" description="Disordered" evidence="1">
    <location>
        <begin position="1"/>
        <end position="24"/>
    </location>
</feature>
<protein>
    <submittedName>
        <fullName evidence="2">Uncharacterized protein</fullName>
    </submittedName>
</protein>
<evidence type="ECO:0000313" key="2">
    <source>
        <dbReference type="EMBL" id="TGZ33732.1"/>
    </source>
</evidence>
<name>A0A4S2JDG7_9HYME</name>
<evidence type="ECO:0000313" key="3">
    <source>
        <dbReference type="Proteomes" id="UP000310200"/>
    </source>
</evidence>
<dbReference type="EMBL" id="QBLH01003769">
    <property type="protein sequence ID" value="TGZ33732.1"/>
    <property type="molecule type" value="Genomic_DNA"/>
</dbReference>
<evidence type="ECO:0000256" key="1">
    <source>
        <dbReference type="SAM" id="MobiDB-lite"/>
    </source>
</evidence>